<proteinExistence type="predicted"/>
<sequence>MDVEPGLVLKLLLDGWLKLVLALTLLNSHASLQVESVSFCSPIKKCS</sequence>
<dbReference type="EMBL" id="CM000782">
    <property type="protein sequence ID" value="AQK84519.1"/>
    <property type="molecule type" value="Genomic_DNA"/>
</dbReference>
<dbReference type="EMBL" id="CM007649">
    <property type="protein sequence ID" value="ONM32298.1"/>
    <property type="molecule type" value="Genomic_DNA"/>
</dbReference>
<evidence type="ECO:0000313" key="1">
    <source>
        <dbReference type="EMBL" id="AQK84519.1"/>
    </source>
</evidence>
<accession>A0A1D6LZK4</accession>
<evidence type="ECO:0000313" key="2">
    <source>
        <dbReference type="EMBL" id="ONM32298.1"/>
    </source>
</evidence>
<gene>
    <name evidence="1" type="ORF">ZEAMMB73_Zm00001d037646</name>
    <name evidence="2" type="ORF">ZEAMMB73_Zm00001d041050</name>
</gene>
<reference evidence="2" key="1">
    <citation type="submission" date="2015-12" db="EMBL/GenBank/DDBJ databases">
        <title>Update maize B73 reference genome by single molecule sequencing technologies.</title>
        <authorList>
            <consortium name="Maize Genome Sequencing Project"/>
            <person name="Ware D."/>
        </authorList>
    </citation>
    <scope>NUCLEOTIDE SEQUENCE [LARGE SCALE GENOMIC DNA]</scope>
    <source>
        <tissue evidence="2">Seedling</tissue>
    </source>
</reference>
<dbReference type="AlphaFoldDB" id="A0A1D6LZK4"/>
<organism evidence="2">
    <name type="scientific">Zea mays</name>
    <name type="common">Maize</name>
    <dbReference type="NCBI Taxonomy" id="4577"/>
    <lineage>
        <taxon>Eukaryota</taxon>
        <taxon>Viridiplantae</taxon>
        <taxon>Streptophyta</taxon>
        <taxon>Embryophyta</taxon>
        <taxon>Tracheophyta</taxon>
        <taxon>Spermatophyta</taxon>
        <taxon>Magnoliopsida</taxon>
        <taxon>Liliopsida</taxon>
        <taxon>Poales</taxon>
        <taxon>Poaceae</taxon>
        <taxon>PACMAD clade</taxon>
        <taxon>Panicoideae</taxon>
        <taxon>Andropogonodae</taxon>
        <taxon>Andropogoneae</taxon>
        <taxon>Tripsacinae</taxon>
        <taxon>Zea</taxon>
    </lineage>
</organism>
<name>A0A1D6LZK4_MAIZE</name>
<protein>
    <submittedName>
        <fullName evidence="2">Uncharacterized protein</fullName>
    </submittedName>
</protein>